<dbReference type="PROSITE" id="PS00154">
    <property type="entry name" value="ATPASE_E1_E2"/>
    <property type="match status" value="1"/>
</dbReference>
<dbReference type="NCBIfam" id="TIGR01525">
    <property type="entry name" value="ATPase-IB_hvy"/>
    <property type="match status" value="1"/>
</dbReference>
<dbReference type="Gene3D" id="3.30.70.100">
    <property type="match status" value="1"/>
</dbReference>
<evidence type="ECO:0000313" key="14">
    <source>
        <dbReference type="Proteomes" id="UP000269544"/>
    </source>
</evidence>
<feature type="transmembrane region" description="Helical" evidence="11">
    <location>
        <begin position="659"/>
        <end position="682"/>
    </location>
</feature>
<keyword evidence="4 11" id="KW-0812">Transmembrane</keyword>
<dbReference type="InterPro" id="IPR023214">
    <property type="entry name" value="HAD_sf"/>
</dbReference>
<dbReference type="GO" id="GO:0016887">
    <property type="term" value="F:ATP hydrolysis activity"/>
    <property type="evidence" value="ECO:0007669"/>
    <property type="project" value="InterPro"/>
</dbReference>
<evidence type="ECO:0000256" key="11">
    <source>
        <dbReference type="RuleBase" id="RU362081"/>
    </source>
</evidence>
<feature type="transmembrane region" description="Helical" evidence="11">
    <location>
        <begin position="337"/>
        <end position="362"/>
    </location>
</feature>
<dbReference type="Pfam" id="PF00702">
    <property type="entry name" value="Hydrolase"/>
    <property type="match status" value="1"/>
</dbReference>
<dbReference type="InterPro" id="IPR036163">
    <property type="entry name" value="HMA_dom_sf"/>
</dbReference>
<feature type="transmembrane region" description="Helical" evidence="11">
    <location>
        <begin position="144"/>
        <end position="169"/>
    </location>
</feature>
<dbReference type="PRINTS" id="PR00119">
    <property type="entry name" value="CATATPASE"/>
</dbReference>
<dbReference type="InterPro" id="IPR018303">
    <property type="entry name" value="ATPase_P-typ_P_site"/>
</dbReference>
<evidence type="ECO:0000256" key="4">
    <source>
        <dbReference type="ARBA" id="ARBA00022692"/>
    </source>
</evidence>
<dbReference type="GO" id="GO:0005886">
    <property type="term" value="C:plasma membrane"/>
    <property type="evidence" value="ECO:0007669"/>
    <property type="project" value="UniProtKB-SubCell"/>
</dbReference>
<feature type="domain" description="HMA" evidence="12">
    <location>
        <begin position="1"/>
        <end position="68"/>
    </location>
</feature>
<feature type="transmembrane region" description="Helical" evidence="11">
    <location>
        <begin position="91"/>
        <end position="124"/>
    </location>
</feature>
<comment type="subcellular location">
    <subcellularLocation>
        <location evidence="11">Cell membrane</location>
    </subcellularLocation>
    <subcellularLocation>
        <location evidence="1">Membrane</location>
        <topology evidence="1">Multi-pass membrane protein</topology>
    </subcellularLocation>
</comment>
<dbReference type="SUPFAM" id="SSF81665">
    <property type="entry name" value="Calcium ATPase, transmembrane domain M"/>
    <property type="match status" value="1"/>
</dbReference>
<dbReference type="InterPro" id="IPR036412">
    <property type="entry name" value="HAD-like_sf"/>
</dbReference>
<evidence type="ECO:0000256" key="9">
    <source>
        <dbReference type="ARBA" id="ARBA00039103"/>
    </source>
</evidence>
<dbReference type="EC" id="7.2.2.21" evidence="9"/>
<comment type="similarity">
    <text evidence="2 11">Belongs to the cation transport ATPase (P-type) (TC 3.A.3) family. Type IB subfamily.</text>
</comment>
<sequence length="690" mass="73173">MYTYRLDNLGCANCAAKIEERVGALPGIDRARLDFTAKRLAVEGPDAADKEQIQRICTAVESDIVVREEKEIDETENEGEDRAAFQKEAMCLLGILLAAVANTLLVSGTLQTVLYGALLVIAGFPIFRQALRGIRTGEVFDENFLMSIAAIGAFYIGEYTEALGVLLFYRLGEALQDRAVDRATASVESLLKNDTTTAHLIADEIIEVDAATLQPGDTILLRAGDTLAADGKIRKGSGHISNQHMTGESVPVAVSEGDEVLAGAISLDGALEISVLRAAGESTMARIESMVSDARLNKGKTERWITRFSRIYTPVVVCIALAVALGGSLVFGDWNLWIYRACAFLIISCPCALVLSVPLTMFAGIGRASREGIFVKGSTALEAIAEADAVAFDKTGTLTDGKFSLARIDAISGDRDRILYLAATAEQYSNHPIARSILANAKAKGTPSDVKEVPGKGVLCTIENASVAVGNEALMALVGIEDLPPSSEETSVFVAEDKALLGRIAFTDTMKTGVAEAIRHLKRTLTTYIFSGDKPAIAEALGRELGIDETRGGFLPDEKIRALDAVLARGKKVVYVGDGINDAPVLARSDAGIAMGTGGSDMAIESADVVILGDDIGKLPFLFSLANRAKRVSYGNIAFALAVKLLVVVLSIAGIGNLWLAVFADVGVSLICVFIAMTLLAYKPSETSVV</sequence>
<evidence type="ECO:0000256" key="7">
    <source>
        <dbReference type="ARBA" id="ARBA00022989"/>
    </source>
</evidence>
<keyword evidence="11" id="KW-0479">Metal-binding</keyword>
<evidence type="ECO:0000256" key="5">
    <source>
        <dbReference type="ARBA" id="ARBA00022741"/>
    </source>
</evidence>
<evidence type="ECO:0000256" key="6">
    <source>
        <dbReference type="ARBA" id="ARBA00022840"/>
    </source>
</evidence>
<dbReference type="GO" id="GO:0005524">
    <property type="term" value="F:ATP binding"/>
    <property type="evidence" value="ECO:0007669"/>
    <property type="project" value="UniProtKB-UniRule"/>
</dbReference>
<dbReference type="Pfam" id="PF00122">
    <property type="entry name" value="E1-E2_ATPase"/>
    <property type="match status" value="1"/>
</dbReference>
<evidence type="ECO:0000256" key="1">
    <source>
        <dbReference type="ARBA" id="ARBA00004141"/>
    </source>
</evidence>
<dbReference type="Gene3D" id="3.40.1110.10">
    <property type="entry name" value="Calcium-transporting ATPase, cytoplasmic domain N"/>
    <property type="match status" value="1"/>
</dbReference>
<dbReference type="SUPFAM" id="SSF55008">
    <property type="entry name" value="HMA, heavy metal-associated domain"/>
    <property type="match status" value="1"/>
</dbReference>
<evidence type="ECO:0000256" key="8">
    <source>
        <dbReference type="ARBA" id="ARBA00023136"/>
    </source>
</evidence>
<keyword evidence="13" id="KW-0378">Hydrolase</keyword>
<dbReference type="InterPro" id="IPR006121">
    <property type="entry name" value="HMA_dom"/>
</dbReference>
<dbReference type="InterPro" id="IPR023299">
    <property type="entry name" value="ATPase_P-typ_cyto_dom_N"/>
</dbReference>
<evidence type="ECO:0000256" key="3">
    <source>
        <dbReference type="ARBA" id="ARBA00022539"/>
    </source>
</evidence>
<dbReference type="AlphaFoldDB" id="A0A3S5AIP1"/>
<dbReference type="GO" id="GO:0046872">
    <property type="term" value="F:metal ion binding"/>
    <property type="evidence" value="ECO:0007669"/>
    <property type="project" value="UniProtKB-KW"/>
</dbReference>
<keyword evidence="8 11" id="KW-0472">Membrane</keyword>
<dbReference type="Pfam" id="PF00403">
    <property type="entry name" value="HMA"/>
    <property type="match status" value="1"/>
</dbReference>
<evidence type="ECO:0000256" key="10">
    <source>
        <dbReference type="ARBA" id="ARBA00049338"/>
    </source>
</evidence>
<dbReference type="CDD" id="cd00371">
    <property type="entry name" value="HMA"/>
    <property type="match status" value="1"/>
</dbReference>
<dbReference type="SUPFAM" id="SSF56784">
    <property type="entry name" value="HAD-like"/>
    <property type="match status" value="1"/>
</dbReference>
<keyword evidence="3" id="KW-0104">Cadmium</keyword>
<dbReference type="KEGG" id="piv:NCTC13079_00496"/>
<dbReference type="PROSITE" id="PS50846">
    <property type="entry name" value="HMA_2"/>
    <property type="match status" value="1"/>
</dbReference>
<dbReference type="Proteomes" id="UP000269544">
    <property type="component" value="Chromosome"/>
</dbReference>
<keyword evidence="6 11" id="KW-0067">ATP-binding</keyword>
<dbReference type="EMBL" id="LR134523">
    <property type="protein sequence ID" value="VEJ35078.1"/>
    <property type="molecule type" value="Genomic_DNA"/>
</dbReference>
<dbReference type="Gene3D" id="3.40.50.1000">
    <property type="entry name" value="HAD superfamily/HAD-like"/>
    <property type="match status" value="1"/>
</dbReference>
<keyword evidence="11" id="KW-1003">Cell membrane</keyword>
<name>A0A3S5AIP1_9FIRM</name>
<dbReference type="InterPro" id="IPR023298">
    <property type="entry name" value="ATPase_P-typ_TM_dom_sf"/>
</dbReference>
<dbReference type="InterPro" id="IPR001757">
    <property type="entry name" value="P_typ_ATPase"/>
</dbReference>
<keyword evidence="14" id="KW-1185">Reference proteome</keyword>
<dbReference type="PRINTS" id="PR00941">
    <property type="entry name" value="CDATPASE"/>
</dbReference>
<evidence type="ECO:0000259" key="12">
    <source>
        <dbReference type="PROSITE" id="PS50846"/>
    </source>
</evidence>
<gene>
    <name evidence="13" type="primary">cadA_1</name>
    <name evidence="13" type="ORF">NCTC13079_00496</name>
</gene>
<evidence type="ECO:0000313" key="13">
    <source>
        <dbReference type="EMBL" id="VEJ35078.1"/>
    </source>
</evidence>
<dbReference type="GO" id="GO:0008551">
    <property type="term" value="F:P-type cadmium transporter activity"/>
    <property type="evidence" value="ECO:0007669"/>
    <property type="project" value="UniProtKB-EC"/>
</dbReference>
<comment type="catalytic activity">
    <reaction evidence="10">
        <text>Cd(2+)(in) + ATP + H2O = Cd(2+)(out) + ADP + phosphate + H(+)</text>
        <dbReference type="Rhea" id="RHEA:12132"/>
        <dbReference type="ChEBI" id="CHEBI:15377"/>
        <dbReference type="ChEBI" id="CHEBI:15378"/>
        <dbReference type="ChEBI" id="CHEBI:30616"/>
        <dbReference type="ChEBI" id="CHEBI:43474"/>
        <dbReference type="ChEBI" id="CHEBI:48775"/>
        <dbReference type="ChEBI" id="CHEBI:456216"/>
        <dbReference type="EC" id="7.2.2.21"/>
    </reaction>
</comment>
<dbReference type="PANTHER" id="PTHR48085">
    <property type="entry name" value="CADMIUM/ZINC-TRANSPORTING ATPASE HMA2-RELATED"/>
    <property type="match status" value="1"/>
</dbReference>
<feature type="transmembrane region" description="Helical" evidence="11">
    <location>
        <begin position="634"/>
        <end position="653"/>
    </location>
</feature>
<reference evidence="13 14" key="1">
    <citation type="submission" date="2018-12" db="EMBL/GenBank/DDBJ databases">
        <authorList>
            <consortium name="Pathogen Informatics"/>
        </authorList>
    </citation>
    <scope>NUCLEOTIDE SEQUENCE [LARGE SCALE GENOMIC DNA]</scope>
    <source>
        <strain evidence="13 14">NCTC13079</strain>
    </source>
</reference>
<dbReference type="NCBIfam" id="TIGR01494">
    <property type="entry name" value="ATPase_P-type"/>
    <property type="match status" value="1"/>
</dbReference>
<dbReference type="RefSeq" id="WP_164715184.1">
    <property type="nucleotide sequence ID" value="NZ_LR134523.1"/>
</dbReference>
<dbReference type="PANTHER" id="PTHR48085:SF5">
    <property type="entry name" value="CADMIUM_ZINC-TRANSPORTING ATPASE HMA4-RELATED"/>
    <property type="match status" value="1"/>
</dbReference>
<dbReference type="Gene3D" id="2.70.150.10">
    <property type="entry name" value="Calcium-transporting ATPase, cytoplasmic transduction domain A"/>
    <property type="match status" value="1"/>
</dbReference>
<organism evidence="13 14">
    <name type="scientific">Aedoeadaptatus ivorii</name>
    <dbReference type="NCBI Taxonomy" id="54006"/>
    <lineage>
        <taxon>Bacteria</taxon>
        <taxon>Bacillati</taxon>
        <taxon>Bacillota</taxon>
        <taxon>Tissierellia</taxon>
        <taxon>Tissierellales</taxon>
        <taxon>Peptoniphilaceae</taxon>
        <taxon>Aedoeadaptatus</taxon>
    </lineage>
</organism>
<dbReference type="InterPro" id="IPR051014">
    <property type="entry name" value="Cation_Transport_ATPase_IB"/>
</dbReference>
<evidence type="ECO:0000256" key="2">
    <source>
        <dbReference type="ARBA" id="ARBA00006024"/>
    </source>
</evidence>
<protein>
    <recommendedName>
        <fullName evidence="9">Cd(2+)-exporting ATPase</fullName>
        <ecNumber evidence="9">7.2.2.21</ecNumber>
    </recommendedName>
</protein>
<proteinExistence type="inferred from homology"/>
<keyword evidence="5 11" id="KW-0547">Nucleotide-binding</keyword>
<accession>A0A3S5AIP1</accession>
<dbReference type="SUPFAM" id="SSF81653">
    <property type="entry name" value="Calcium ATPase, transduction domain A"/>
    <property type="match status" value="1"/>
</dbReference>
<dbReference type="NCBIfam" id="TIGR01512">
    <property type="entry name" value="ATPase-IB2_Cd"/>
    <property type="match status" value="1"/>
</dbReference>
<dbReference type="InterPro" id="IPR008250">
    <property type="entry name" value="ATPase_P-typ_transduc_dom_A_sf"/>
</dbReference>
<feature type="transmembrane region" description="Helical" evidence="11">
    <location>
        <begin position="311"/>
        <end position="331"/>
    </location>
</feature>
<dbReference type="InterPro" id="IPR027256">
    <property type="entry name" value="P-typ_ATPase_IB"/>
</dbReference>
<keyword evidence="7 11" id="KW-1133">Transmembrane helix</keyword>
<dbReference type="InterPro" id="IPR059000">
    <property type="entry name" value="ATPase_P-type_domA"/>
</dbReference>